<dbReference type="CDD" id="cd07053">
    <property type="entry name" value="BMC_PduT_repeat1"/>
    <property type="match status" value="1"/>
</dbReference>
<dbReference type="Gene3D" id="3.30.70.1710">
    <property type="match status" value="2"/>
</dbReference>
<evidence type="ECO:0000313" key="6">
    <source>
        <dbReference type="Proteomes" id="UP000886889"/>
    </source>
</evidence>
<name>A0A9D1P105_9FIRM</name>
<keyword evidence="2" id="KW-1283">Bacterial microcompartment</keyword>
<evidence type="ECO:0000256" key="1">
    <source>
        <dbReference type="ARBA" id="ARBA00024322"/>
    </source>
</evidence>
<organism evidence="5 6">
    <name type="scientific">Candidatus Merdiplasma excrementigallinarum</name>
    <dbReference type="NCBI Taxonomy" id="2840864"/>
    <lineage>
        <taxon>Bacteria</taxon>
        <taxon>Bacillati</taxon>
        <taxon>Bacillota</taxon>
        <taxon>Clostridia</taxon>
        <taxon>Lachnospirales</taxon>
        <taxon>Lachnospiraceae</taxon>
        <taxon>Lachnospiraceae incertae sedis</taxon>
        <taxon>Candidatus Merdiplasma</taxon>
    </lineage>
</organism>
<protein>
    <submittedName>
        <fullName evidence="5">BMC domain-containing protein</fullName>
    </submittedName>
</protein>
<comment type="caution">
    <text evidence="5">The sequence shown here is derived from an EMBL/GenBank/DDBJ whole genome shotgun (WGS) entry which is preliminary data.</text>
</comment>
<evidence type="ECO:0000256" key="3">
    <source>
        <dbReference type="PROSITE-ProRule" id="PRU01278"/>
    </source>
</evidence>
<gene>
    <name evidence="5" type="ORF">IAC80_06655</name>
</gene>
<evidence type="ECO:0000256" key="2">
    <source>
        <dbReference type="ARBA" id="ARBA00024446"/>
    </source>
</evidence>
<dbReference type="AlphaFoldDB" id="A0A9D1P105"/>
<evidence type="ECO:0000259" key="4">
    <source>
        <dbReference type="PROSITE" id="PS51930"/>
    </source>
</evidence>
<reference evidence="5" key="2">
    <citation type="journal article" date="2021" name="PeerJ">
        <title>Extensive microbial diversity within the chicken gut microbiome revealed by metagenomics and culture.</title>
        <authorList>
            <person name="Gilroy R."/>
            <person name="Ravi A."/>
            <person name="Getino M."/>
            <person name="Pursley I."/>
            <person name="Horton D.L."/>
            <person name="Alikhan N.F."/>
            <person name="Baker D."/>
            <person name="Gharbi K."/>
            <person name="Hall N."/>
            <person name="Watson M."/>
            <person name="Adriaenssens E.M."/>
            <person name="Foster-Nyarko E."/>
            <person name="Jarju S."/>
            <person name="Secka A."/>
            <person name="Antonio M."/>
            <person name="Oren A."/>
            <person name="Chaudhuri R.R."/>
            <person name="La Ragione R."/>
            <person name="Hildebrand F."/>
            <person name="Pallen M.J."/>
        </authorList>
    </citation>
    <scope>NUCLEOTIDE SEQUENCE</scope>
    <source>
        <strain evidence="5">ChiBcec6-7307</strain>
    </source>
</reference>
<dbReference type="PIRSF" id="PIRSF034834">
    <property type="entry name" value="PduT"/>
    <property type="match status" value="1"/>
</dbReference>
<accession>A0A9D1P105</accession>
<dbReference type="EMBL" id="DVOS01000057">
    <property type="protein sequence ID" value="HIV23603.1"/>
    <property type="molecule type" value="Genomic_DNA"/>
</dbReference>
<sequence>MGAIGMNEIMSIPTGMLACDAMLKAAEVELISAGCICAGKYYIVVSGEVAAVQASVEAGREAAGSLLIDSLVIPNVDPQVAPAISACTMVEHLNALGIMETYSLCAAVHGADAAAKAAEVTLLEVRLGRGLGGKSFILLTGEVAAVQSSIQAAEALEETKGLMAKSAVIPSPHPDMLRAIG</sequence>
<comment type="similarity">
    <text evidence="3">Belongs to the bacterial microcompartments protein family.</text>
</comment>
<proteinExistence type="inferred from homology"/>
<feature type="domain" description="BMC" evidence="4">
    <location>
        <begin position="3"/>
        <end position="85"/>
    </location>
</feature>
<dbReference type="PANTHER" id="PTHR33941:SF11">
    <property type="entry name" value="BACTERIAL MICROCOMPARTMENT SHELL PROTEIN PDUJ"/>
    <property type="match status" value="1"/>
</dbReference>
<dbReference type="InterPro" id="IPR044872">
    <property type="entry name" value="CcmK/CsoS1_BMC"/>
</dbReference>
<feature type="domain" description="BMC" evidence="4">
    <location>
        <begin position="95"/>
        <end position="181"/>
    </location>
</feature>
<reference evidence="5" key="1">
    <citation type="submission" date="2020-10" db="EMBL/GenBank/DDBJ databases">
        <authorList>
            <person name="Gilroy R."/>
        </authorList>
    </citation>
    <scope>NUCLEOTIDE SEQUENCE</scope>
    <source>
        <strain evidence="5">ChiBcec6-7307</strain>
    </source>
</reference>
<dbReference type="Proteomes" id="UP000886889">
    <property type="component" value="Unassembled WGS sequence"/>
</dbReference>
<dbReference type="InterPro" id="IPR000249">
    <property type="entry name" value="BMC_dom"/>
</dbReference>
<comment type="subcellular location">
    <subcellularLocation>
        <location evidence="1">Bacterial microcompartment</location>
    </subcellularLocation>
</comment>
<dbReference type="GO" id="GO:0031469">
    <property type="term" value="C:bacterial microcompartment"/>
    <property type="evidence" value="ECO:0007669"/>
    <property type="project" value="UniProtKB-SubCell"/>
</dbReference>
<dbReference type="PANTHER" id="PTHR33941">
    <property type="entry name" value="PROPANEDIOL UTILIZATION PROTEIN PDUA"/>
    <property type="match status" value="1"/>
</dbReference>
<dbReference type="InterPro" id="IPR011238">
    <property type="entry name" value="Micro_shell_prot_PduT"/>
</dbReference>
<dbReference type="Pfam" id="PF00936">
    <property type="entry name" value="BMC"/>
    <property type="match status" value="2"/>
</dbReference>
<evidence type="ECO:0000313" key="5">
    <source>
        <dbReference type="EMBL" id="HIV23603.1"/>
    </source>
</evidence>
<dbReference type="InterPro" id="IPR037233">
    <property type="entry name" value="CcmK-like_sf"/>
</dbReference>
<dbReference type="CDD" id="cd07054">
    <property type="entry name" value="BMC_PduT_repeat2"/>
    <property type="match status" value="1"/>
</dbReference>
<dbReference type="SUPFAM" id="SSF143414">
    <property type="entry name" value="CcmK-like"/>
    <property type="match status" value="2"/>
</dbReference>
<dbReference type="InterPro" id="IPR050575">
    <property type="entry name" value="BMC_shell"/>
</dbReference>
<dbReference type="PROSITE" id="PS51930">
    <property type="entry name" value="BMC_2"/>
    <property type="match status" value="2"/>
</dbReference>
<dbReference type="SMART" id="SM00877">
    <property type="entry name" value="BMC"/>
    <property type="match status" value="2"/>
</dbReference>